<evidence type="ECO:0000313" key="2">
    <source>
        <dbReference type="EMBL" id="BBX25691.1"/>
    </source>
</evidence>
<dbReference type="InterPro" id="IPR010310">
    <property type="entry name" value="T7SS_ESAT-6-like"/>
</dbReference>
<keyword evidence="3" id="KW-1185">Reference proteome</keyword>
<feature type="compositionally biased region" description="Polar residues" evidence="1">
    <location>
        <begin position="1"/>
        <end position="14"/>
    </location>
</feature>
<dbReference type="AlphaFoldDB" id="A0A6N4UQ95"/>
<sequence length="118" mass="12519">MPQVSKAQPSSSQGLRVDPDDLSDSANRIDRLVTDLKSSHESAHGRMEAAQAGQVGRSGVALKGLVTKWRSDSTALVEQLTKHGQAFRSAATAYRETDARAACTIKTAGNEANPVSQL</sequence>
<dbReference type="Gene3D" id="1.10.287.1060">
    <property type="entry name" value="ESAT-6-like"/>
    <property type="match status" value="1"/>
</dbReference>
<evidence type="ECO:0000313" key="3">
    <source>
        <dbReference type="Proteomes" id="UP000466906"/>
    </source>
</evidence>
<evidence type="ECO:0008006" key="4">
    <source>
        <dbReference type="Google" id="ProtNLM"/>
    </source>
</evidence>
<proteinExistence type="predicted"/>
<gene>
    <name evidence="2" type="ORF">MALV_08160</name>
</gene>
<name>A0A6N4UQ95_9MYCO</name>
<evidence type="ECO:0000256" key="1">
    <source>
        <dbReference type="SAM" id="MobiDB-lite"/>
    </source>
</evidence>
<organism evidence="2 3">
    <name type="scientific">Mycolicibacterium alvei</name>
    <dbReference type="NCBI Taxonomy" id="67081"/>
    <lineage>
        <taxon>Bacteria</taxon>
        <taxon>Bacillati</taxon>
        <taxon>Actinomycetota</taxon>
        <taxon>Actinomycetes</taxon>
        <taxon>Mycobacteriales</taxon>
        <taxon>Mycobacteriaceae</taxon>
        <taxon>Mycolicibacterium</taxon>
    </lineage>
</organism>
<dbReference type="Pfam" id="PF06013">
    <property type="entry name" value="WXG100"/>
    <property type="match status" value="1"/>
</dbReference>
<dbReference type="Proteomes" id="UP000466906">
    <property type="component" value="Chromosome"/>
</dbReference>
<reference evidence="2 3" key="1">
    <citation type="journal article" date="2019" name="Emerg. Microbes Infect.">
        <title>Comprehensive subspecies identification of 175 nontuberculous mycobacteria species based on 7547 genomic profiles.</title>
        <authorList>
            <person name="Matsumoto Y."/>
            <person name="Kinjo T."/>
            <person name="Motooka D."/>
            <person name="Nabeya D."/>
            <person name="Jung N."/>
            <person name="Uechi K."/>
            <person name="Horii T."/>
            <person name="Iida T."/>
            <person name="Fujita J."/>
            <person name="Nakamura S."/>
        </authorList>
    </citation>
    <scope>NUCLEOTIDE SEQUENCE [LARGE SCALE GENOMIC DNA]</scope>
    <source>
        <strain evidence="2 3">JCM 12272</strain>
    </source>
</reference>
<dbReference type="SUPFAM" id="SSF140453">
    <property type="entry name" value="EsxAB dimer-like"/>
    <property type="match status" value="1"/>
</dbReference>
<dbReference type="EMBL" id="AP022565">
    <property type="protein sequence ID" value="BBX25691.1"/>
    <property type="molecule type" value="Genomic_DNA"/>
</dbReference>
<dbReference type="RefSeq" id="WP_163661295.1">
    <property type="nucleotide sequence ID" value="NZ_AP022565.1"/>
</dbReference>
<protein>
    <recommendedName>
        <fullName evidence="4">ESX-1 secretion-associated protein</fullName>
    </recommendedName>
</protein>
<accession>A0A6N4UQ95</accession>
<feature type="region of interest" description="Disordered" evidence="1">
    <location>
        <begin position="1"/>
        <end position="27"/>
    </location>
</feature>
<dbReference type="KEGG" id="malv:MALV_08160"/>
<dbReference type="InterPro" id="IPR036689">
    <property type="entry name" value="ESAT-6-like_sf"/>
</dbReference>